<keyword evidence="1" id="KW-0479">Metal-binding</keyword>
<proteinExistence type="predicted"/>
<dbReference type="SUPFAM" id="SSF55008">
    <property type="entry name" value="HMA, heavy metal-associated domain"/>
    <property type="match status" value="1"/>
</dbReference>
<protein>
    <recommendedName>
        <fullName evidence="2">HMA domain-containing protein</fullName>
    </recommendedName>
</protein>
<dbReference type="Proteomes" id="UP000032309">
    <property type="component" value="Unassembled WGS sequence"/>
</dbReference>
<reference evidence="4" key="1">
    <citation type="journal article" date="2015" name="Genome Announc.">
        <title>Draft Genome Sequence of an Anaerobic Ammonium-Oxidizing Bacterium, "Candidatus Brocadia sinica".</title>
        <authorList>
            <person name="Oshiki M."/>
            <person name="Shinyako-Hata K."/>
            <person name="Satoh H."/>
            <person name="Okabe S."/>
        </authorList>
    </citation>
    <scope>NUCLEOTIDE SEQUENCE [LARGE SCALE GENOMIC DNA]</scope>
    <source>
        <strain evidence="4">JPN1</strain>
    </source>
</reference>
<name>A0ABQ0JUA6_9BACT</name>
<dbReference type="Pfam" id="PF00403">
    <property type="entry name" value="HMA"/>
    <property type="match status" value="1"/>
</dbReference>
<dbReference type="RefSeq" id="WP_052562429.1">
    <property type="nucleotide sequence ID" value="NZ_BAFN01000001.1"/>
</dbReference>
<evidence type="ECO:0000313" key="3">
    <source>
        <dbReference type="EMBL" id="GAN32290.1"/>
    </source>
</evidence>
<gene>
    <name evidence="3" type="ORF">BROSI_A0802</name>
</gene>
<dbReference type="CDD" id="cd00371">
    <property type="entry name" value="HMA"/>
    <property type="match status" value="2"/>
</dbReference>
<feature type="domain" description="HMA" evidence="2">
    <location>
        <begin position="110"/>
        <end position="177"/>
    </location>
</feature>
<accession>A0ABQ0JUA6</accession>
<comment type="caution">
    <text evidence="3">The sequence shown here is derived from an EMBL/GenBank/DDBJ whole genome shotgun (WGS) entry which is preliminary data.</text>
</comment>
<dbReference type="PROSITE" id="PS50846">
    <property type="entry name" value="HMA_2"/>
    <property type="match status" value="1"/>
</dbReference>
<dbReference type="PANTHER" id="PTHR46594">
    <property type="entry name" value="P-TYPE CATION-TRANSPORTING ATPASE"/>
    <property type="match status" value="1"/>
</dbReference>
<evidence type="ECO:0000313" key="4">
    <source>
        <dbReference type="Proteomes" id="UP000032309"/>
    </source>
</evidence>
<dbReference type="Gene3D" id="3.30.70.100">
    <property type="match status" value="1"/>
</dbReference>
<sequence length="256" mass="28358">MKIACKYKTILLLLLSVSFVLFNTISNKLYACGGGGSSPDGITLKLRGVNDLAEAIQLKATLQKNEAIKCANISPHKTEICISTLCPGAITEEQIIKAIKDAGYDASLPDYLTFKIDNFIHESDVKRLRECLDELPGVTTANIDLNTKDITINYYEGWIRFARKIVKTLEDNGFKAIVPIDTITFETEGMAEVDAHDVRAYLLGIFGVSGSDVDIGTNEVKVSFYRGWTTKEKLIKTIEERGNTKVKHDLMVLKTS</sequence>
<dbReference type="InterPro" id="IPR036163">
    <property type="entry name" value="HMA_dom_sf"/>
</dbReference>
<dbReference type="InterPro" id="IPR006121">
    <property type="entry name" value="HMA_dom"/>
</dbReference>
<dbReference type="PANTHER" id="PTHR46594:SF4">
    <property type="entry name" value="P-TYPE CATION-TRANSPORTING ATPASE"/>
    <property type="match status" value="1"/>
</dbReference>
<organism evidence="3 4">
    <name type="scientific">Candidatus Brocadia sinica JPN1</name>
    <dbReference type="NCBI Taxonomy" id="1197129"/>
    <lineage>
        <taxon>Bacteria</taxon>
        <taxon>Pseudomonadati</taxon>
        <taxon>Planctomycetota</taxon>
        <taxon>Candidatus Brocadiia</taxon>
        <taxon>Candidatus Brocadiales</taxon>
        <taxon>Candidatus Brocadiaceae</taxon>
        <taxon>Candidatus Brocadia</taxon>
    </lineage>
</organism>
<keyword evidence="4" id="KW-1185">Reference proteome</keyword>
<evidence type="ECO:0000259" key="2">
    <source>
        <dbReference type="PROSITE" id="PS50846"/>
    </source>
</evidence>
<dbReference type="EMBL" id="BAFN01000001">
    <property type="protein sequence ID" value="GAN32290.1"/>
    <property type="molecule type" value="Genomic_DNA"/>
</dbReference>
<evidence type="ECO:0000256" key="1">
    <source>
        <dbReference type="ARBA" id="ARBA00022723"/>
    </source>
</evidence>